<evidence type="ECO:0000313" key="2">
    <source>
        <dbReference type="EMBL" id="KAE9972572.1"/>
    </source>
</evidence>
<evidence type="ECO:0000256" key="1">
    <source>
        <dbReference type="SAM" id="MobiDB-lite"/>
    </source>
</evidence>
<organism evidence="2 3">
    <name type="scientific">Venturia inaequalis</name>
    <name type="common">Apple scab fungus</name>
    <dbReference type="NCBI Taxonomy" id="5025"/>
    <lineage>
        <taxon>Eukaryota</taxon>
        <taxon>Fungi</taxon>
        <taxon>Dikarya</taxon>
        <taxon>Ascomycota</taxon>
        <taxon>Pezizomycotina</taxon>
        <taxon>Dothideomycetes</taxon>
        <taxon>Pleosporomycetidae</taxon>
        <taxon>Venturiales</taxon>
        <taxon>Venturiaceae</taxon>
        <taxon>Venturia</taxon>
    </lineage>
</organism>
<dbReference type="Proteomes" id="UP000433883">
    <property type="component" value="Unassembled WGS sequence"/>
</dbReference>
<reference evidence="2 3" key="1">
    <citation type="submission" date="2019-11" db="EMBL/GenBank/DDBJ databases">
        <title>Venturia inaequalis Genome Resource.</title>
        <authorList>
            <person name="Lichtner F.J."/>
        </authorList>
    </citation>
    <scope>NUCLEOTIDE SEQUENCE [LARGE SCALE GENOMIC DNA]</scope>
    <source>
        <strain evidence="2">Bline_iso_100314</strain>
    </source>
</reference>
<comment type="caution">
    <text evidence="2">The sequence shown here is derived from an EMBL/GenBank/DDBJ whole genome shotgun (WGS) entry which is preliminary data.</text>
</comment>
<name>A0A8H3UKP7_VENIN</name>
<gene>
    <name evidence="2" type="ORF">BLS_003965</name>
</gene>
<accession>A0A8H3UKP7</accession>
<proteinExistence type="predicted"/>
<feature type="region of interest" description="Disordered" evidence="1">
    <location>
        <begin position="116"/>
        <end position="142"/>
    </location>
</feature>
<protein>
    <submittedName>
        <fullName evidence="2">Uncharacterized protein</fullName>
    </submittedName>
</protein>
<dbReference type="EMBL" id="WNWQ01000258">
    <property type="protein sequence ID" value="KAE9972572.1"/>
    <property type="molecule type" value="Genomic_DNA"/>
</dbReference>
<evidence type="ECO:0000313" key="3">
    <source>
        <dbReference type="Proteomes" id="UP000433883"/>
    </source>
</evidence>
<dbReference type="AlphaFoldDB" id="A0A8H3UKP7"/>
<sequence>MDEHLIRPVDQNGLIDPVQDLCELDQILTEHGLEVLRNRVQNLVITNPGQAAHDLGHTIETRHEGYLRGVLPGGLLVNRTYQPVYLSDLLGETHVPVLQTLGTTVQPGQLQLVEPGVPSSQPEVGGENENLAGRFPVPDYNPSPDGPRLYKIRVENNNGELVHQIREVVKDEGIAATAIYIALATDEKDERFRKQILEGFNTEIQNKLTTEDNNHLQSLWKTCNSIWSEMVKEAEGNAEESENIAP</sequence>